<dbReference type="AlphaFoldDB" id="A0AA88GX84"/>
<accession>A0AA88GX84</accession>
<organism evidence="1 2">
    <name type="scientific">Naegleria lovaniensis</name>
    <name type="common">Amoeba</name>
    <dbReference type="NCBI Taxonomy" id="51637"/>
    <lineage>
        <taxon>Eukaryota</taxon>
        <taxon>Discoba</taxon>
        <taxon>Heterolobosea</taxon>
        <taxon>Tetramitia</taxon>
        <taxon>Eutetramitia</taxon>
        <taxon>Vahlkampfiidae</taxon>
        <taxon>Naegleria</taxon>
    </lineage>
</organism>
<keyword evidence="2" id="KW-1185">Reference proteome</keyword>
<evidence type="ECO:0008006" key="3">
    <source>
        <dbReference type="Google" id="ProtNLM"/>
    </source>
</evidence>
<gene>
    <name evidence="1" type="ORF">C9374_000903</name>
</gene>
<protein>
    <recommendedName>
        <fullName evidence="3">F-box domain-containing protein</fullName>
    </recommendedName>
</protein>
<dbReference type="InterPro" id="IPR036047">
    <property type="entry name" value="F-box-like_dom_sf"/>
</dbReference>
<evidence type="ECO:0000313" key="2">
    <source>
        <dbReference type="Proteomes" id="UP000816034"/>
    </source>
</evidence>
<dbReference type="Proteomes" id="UP000816034">
    <property type="component" value="Unassembled WGS sequence"/>
</dbReference>
<evidence type="ECO:0000313" key="1">
    <source>
        <dbReference type="EMBL" id="KAG2388053.1"/>
    </source>
</evidence>
<comment type="caution">
    <text evidence="1">The sequence shown here is derived from an EMBL/GenBank/DDBJ whole genome shotgun (WGS) entry which is preliminary data.</text>
</comment>
<dbReference type="EMBL" id="PYSW02000011">
    <property type="protein sequence ID" value="KAG2388053.1"/>
    <property type="molecule type" value="Genomic_DNA"/>
</dbReference>
<name>A0AA88GX84_NAELO</name>
<proteinExistence type="predicted"/>
<dbReference type="RefSeq" id="XP_044552045.1">
    <property type="nucleotide sequence ID" value="XM_044699172.1"/>
</dbReference>
<reference evidence="1 2" key="1">
    <citation type="journal article" date="2018" name="BMC Genomics">
        <title>The genome of Naegleria lovaniensis, the basis for a comparative approach to unravel pathogenicity factors of the human pathogenic amoeba N. fowleri.</title>
        <authorList>
            <person name="Liechti N."/>
            <person name="Schurch N."/>
            <person name="Bruggmann R."/>
            <person name="Wittwer M."/>
        </authorList>
    </citation>
    <scope>NUCLEOTIDE SEQUENCE [LARGE SCALE GENOMIC DNA]</scope>
    <source>
        <strain evidence="1 2">ATCC 30569</strain>
    </source>
</reference>
<sequence length="365" mass="43003">MKELFSVLFNDENICLHVLTFLDMCSICSVHRVNKQLHHLLESTVGDRCIYGLRVYQIACKITSYSSEFKEQRVMMNEISFLNRFDWGHKVLHQKELNFQSKSSITNSSTIFRRFYKDRNNFTLFKEILKEFYFFPFHRIGFKSEAYTSYKVKHEELFIERWRPCKLIEQVLALVGDSIQDVIVEFQHYLMMYTKSHWSVSNTDVKKLSVTLELYESNRTASIEVHDISDSTLLFHFLDKFSALKKMHDAEKASHIFIYRGNVKPSSIIAQYDMKTPTKCDDIFVKALSSVQVTATVGGFKKQIEKHMKIELSEMREELLGCDACQVYEWEDGASAYNARQQVFVICPNRCDALMFMYYEKHITY</sequence>
<dbReference type="CDD" id="cd09917">
    <property type="entry name" value="F-box_SF"/>
    <property type="match status" value="1"/>
</dbReference>
<dbReference type="GeneID" id="68093359"/>
<dbReference type="SUPFAM" id="SSF81383">
    <property type="entry name" value="F-box domain"/>
    <property type="match status" value="1"/>
</dbReference>